<proteinExistence type="predicted"/>
<evidence type="ECO:0000256" key="1">
    <source>
        <dbReference type="SAM" id="MobiDB-lite"/>
    </source>
</evidence>
<dbReference type="AlphaFoldDB" id="A0A7N0SXW0"/>
<dbReference type="Gramene" id="Kaladp0011s1329.1.v1.1">
    <property type="protein sequence ID" value="Kaladp0011s1329.1.v1.1"/>
    <property type="gene ID" value="Kaladp0011s1329.v1.1"/>
</dbReference>
<accession>A0A7N0SXW0</accession>
<dbReference type="Proteomes" id="UP000594263">
    <property type="component" value="Unplaced"/>
</dbReference>
<organism evidence="2 3">
    <name type="scientific">Kalanchoe fedtschenkoi</name>
    <name type="common">Lavender scallops</name>
    <name type="synonym">South American air plant</name>
    <dbReference type="NCBI Taxonomy" id="63787"/>
    <lineage>
        <taxon>Eukaryota</taxon>
        <taxon>Viridiplantae</taxon>
        <taxon>Streptophyta</taxon>
        <taxon>Embryophyta</taxon>
        <taxon>Tracheophyta</taxon>
        <taxon>Spermatophyta</taxon>
        <taxon>Magnoliopsida</taxon>
        <taxon>eudicotyledons</taxon>
        <taxon>Gunneridae</taxon>
        <taxon>Pentapetalae</taxon>
        <taxon>Saxifragales</taxon>
        <taxon>Crassulaceae</taxon>
        <taxon>Kalanchoe</taxon>
    </lineage>
</organism>
<evidence type="ECO:0000313" key="3">
    <source>
        <dbReference type="Proteomes" id="UP000594263"/>
    </source>
</evidence>
<reference evidence="2" key="1">
    <citation type="submission" date="2021-01" db="UniProtKB">
        <authorList>
            <consortium name="EnsemblPlants"/>
        </authorList>
    </citation>
    <scope>IDENTIFICATION</scope>
</reference>
<dbReference type="EnsemblPlants" id="Kaladp0011s1329.1.v1.1">
    <property type="protein sequence ID" value="Kaladp0011s1329.1.v1.1"/>
    <property type="gene ID" value="Kaladp0011s1329.v1.1"/>
</dbReference>
<name>A0A7N0SXW0_KALFE</name>
<evidence type="ECO:0000313" key="2">
    <source>
        <dbReference type="EnsemblPlants" id="Kaladp0011s1329.1.v1.1"/>
    </source>
</evidence>
<feature type="region of interest" description="Disordered" evidence="1">
    <location>
        <begin position="59"/>
        <end position="80"/>
    </location>
</feature>
<feature type="compositionally biased region" description="Basic and acidic residues" evidence="1">
    <location>
        <begin position="59"/>
        <end position="74"/>
    </location>
</feature>
<sequence length="134" mass="14376">MRRDGPGGWSGGSLSLLIVEAEAVAERLALLLADFVRGCVVHHALGEATSVARRVDPALDGHGRERDQHGHDEEQCGGSGGDLGHVVAGAYSLLWLMEKSVVGRWMKKSEASFGVFYRLLVATKFVGQQMTCKG</sequence>
<keyword evidence="3" id="KW-1185">Reference proteome</keyword>
<protein>
    <submittedName>
        <fullName evidence="2">Uncharacterized protein</fullName>
    </submittedName>
</protein>